<organism evidence="5">
    <name type="scientific">Gongylonema pulchrum</name>
    <dbReference type="NCBI Taxonomy" id="637853"/>
    <lineage>
        <taxon>Eukaryota</taxon>
        <taxon>Metazoa</taxon>
        <taxon>Ecdysozoa</taxon>
        <taxon>Nematoda</taxon>
        <taxon>Chromadorea</taxon>
        <taxon>Rhabditida</taxon>
        <taxon>Spirurina</taxon>
        <taxon>Spiruromorpha</taxon>
        <taxon>Spiruroidea</taxon>
        <taxon>Gongylonematidae</taxon>
        <taxon>Gongylonema</taxon>
    </lineage>
</organism>
<proteinExistence type="inferred from homology"/>
<reference evidence="5" key="1">
    <citation type="submission" date="2016-06" db="UniProtKB">
        <authorList>
            <consortium name="WormBaseParasite"/>
        </authorList>
    </citation>
    <scope>IDENTIFICATION</scope>
</reference>
<dbReference type="PANTHER" id="PTHR12625:SF0">
    <property type="entry name" value="PROTEIN LILIPOD"/>
    <property type="match status" value="1"/>
</dbReference>
<evidence type="ECO:0000313" key="5">
    <source>
        <dbReference type="WBParaSite" id="GPUH_0000552201-mRNA-1"/>
    </source>
</evidence>
<keyword evidence="2" id="KW-0812">Transmembrane</keyword>
<keyword evidence="2" id="KW-1133">Transmembrane helix</keyword>
<protein>
    <submittedName>
        <fullName evidence="5">G_PROTEIN_RECEP_F1_2 domain-containing protein</fullName>
    </submittedName>
</protein>
<sequence>MIASVIGVYSVPLLRRIRPQLHKTSMTCVIANCTTVLVLSSALPVLARTLGITTFDLVGAYSSFIWLSNFTLVWTYNVAFAIATVFCLFNYFTAPVRREIIQRYVKAQLFLACSVPLYTDSQCGHLNRSFY</sequence>
<evidence type="ECO:0000313" key="3">
    <source>
        <dbReference type="EMBL" id="VDK51118.1"/>
    </source>
</evidence>
<feature type="transmembrane region" description="Helical" evidence="2">
    <location>
        <begin position="66"/>
        <end position="93"/>
    </location>
</feature>
<comment type="similarity">
    <text evidence="1">Belongs to the LIMR family.</text>
</comment>
<evidence type="ECO:0000313" key="4">
    <source>
        <dbReference type="Proteomes" id="UP000271098"/>
    </source>
</evidence>
<dbReference type="WBParaSite" id="GPUH_0000552201-mRNA-1">
    <property type="protein sequence ID" value="GPUH_0000552201-mRNA-1"/>
    <property type="gene ID" value="GPUH_0000552201"/>
</dbReference>
<evidence type="ECO:0000256" key="1">
    <source>
        <dbReference type="ARBA" id="ARBA00010487"/>
    </source>
</evidence>
<name>A0A183D9X4_9BILA</name>
<reference evidence="3 4" key="2">
    <citation type="submission" date="2018-11" db="EMBL/GenBank/DDBJ databases">
        <authorList>
            <consortium name="Pathogen Informatics"/>
        </authorList>
    </citation>
    <scope>NUCLEOTIDE SEQUENCE [LARGE SCALE GENOMIC DNA]</scope>
</reference>
<keyword evidence="2" id="KW-0472">Membrane</keyword>
<dbReference type="PANTHER" id="PTHR12625">
    <property type="entry name" value="LIPOCALIN-1 INTERACTING MEMBRANE RECEPTOR LIMR"/>
    <property type="match status" value="1"/>
</dbReference>
<dbReference type="EMBL" id="UYRT01011819">
    <property type="protein sequence ID" value="VDK51118.1"/>
    <property type="molecule type" value="Genomic_DNA"/>
</dbReference>
<dbReference type="InterPro" id="IPR006876">
    <property type="entry name" value="LMBR1-like_membr_prot"/>
</dbReference>
<evidence type="ECO:0000256" key="2">
    <source>
        <dbReference type="SAM" id="Phobius"/>
    </source>
</evidence>
<feature type="transmembrane region" description="Helical" evidence="2">
    <location>
        <begin position="25"/>
        <end position="46"/>
    </location>
</feature>
<dbReference type="PRINTS" id="PR01692">
    <property type="entry name" value="LIPOCALINIMR"/>
</dbReference>
<gene>
    <name evidence="3" type="ORF">GPUH_LOCUS5517</name>
</gene>
<dbReference type="InterPro" id="IPR008075">
    <property type="entry name" value="LIMR"/>
</dbReference>
<dbReference type="GO" id="GO:0004888">
    <property type="term" value="F:transmembrane signaling receptor activity"/>
    <property type="evidence" value="ECO:0007669"/>
    <property type="project" value="TreeGrafter"/>
</dbReference>
<dbReference type="AlphaFoldDB" id="A0A183D9X4"/>
<dbReference type="OrthoDB" id="5596951at2759"/>
<dbReference type="GO" id="GO:0007165">
    <property type="term" value="P:signal transduction"/>
    <property type="evidence" value="ECO:0007669"/>
    <property type="project" value="TreeGrafter"/>
</dbReference>
<keyword evidence="4" id="KW-1185">Reference proteome</keyword>
<accession>A0A183D9X4</accession>
<dbReference type="Proteomes" id="UP000271098">
    <property type="component" value="Unassembled WGS sequence"/>
</dbReference>
<dbReference type="Pfam" id="PF04791">
    <property type="entry name" value="LMBR1"/>
    <property type="match status" value="1"/>
</dbReference>
<dbReference type="GO" id="GO:0005886">
    <property type="term" value="C:plasma membrane"/>
    <property type="evidence" value="ECO:0007669"/>
    <property type="project" value="TreeGrafter"/>
</dbReference>